<organism evidence="1">
    <name type="scientific">marine sediment metagenome</name>
    <dbReference type="NCBI Taxonomy" id="412755"/>
    <lineage>
        <taxon>unclassified sequences</taxon>
        <taxon>metagenomes</taxon>
        <taxon>ecological metagenomes</taxon>
    </lineage>
</organism>
<evidence type="ECO:0000313" key="1">
    <source>
        <dbReference type="EMBL" id="GAI97359.1"/>
    </source>
</evidence>
<name>X1UY99_9ZZZZ</name>
<gene>
    <name evidence="1" type="ORF">S12H4_37204</name>
</gene>
<accession>X1UY99</accession>
<dbReference type="EMBL" id="BARW01022253">
    <property type="protein sequence ID" value="GAI97359.1"/>
    <property type="molecule type" value="Genomic_DNA"/>
</dbReference>
<sequence>MYEKGSRVKTASIDNKQVGFLHIMPIEICPWGPIGHDLMVILCLTVIGKAKGRGIG</sequence>
<reference evidence="1" key="1">
    <citation type="journal article" date="2014" name="Front. Microbiol.">
        <title>High frequency of phylogenetically diverse reductive dehalogenase-homologous genes in deep subseafloor sedimentary metagenomes.</title>
        <authorList>
            <person name="Kawai M."/>
            <person name="Futagami T."/>
            <person name="Toyoda A."/>
            <person name="Takaki Y."/>
            <person name="Nishi S."/>
            <person name="Hori S."/>
            <person name="Arai W."/>
            <person name="Tsubouchi T."/>
            <person name="Morono Y."/>
            <person name="Uchiyama I."/>
            <person name="Ito T."/>
            <person name="Fujiyama A."/>
            <person name="Inagaki F."/>
            <person name="Takami H."/>
        </authorList>
    </citation>
    <scope>NUCLEOTIDE SEQUENCE</scope>
    <source>
        <strain evidence="1">Expedition CK06-06</strain>
    </source>
</reference>
<proteinExistence type="predicted"/>
<protein>
    <recommendedName>
        <fullName evidence="2">N-acetyltransferase domain-containing protein</fullName>
    </recommendedName>
</protein>
<evidence type="ECO:0008006" key="2">
    <source>
        <dbReference type="Google" id="ProtNLM"/>
    </source>
</evidence>
<comment type="caution">
    <text evidence="1">The sequence shown here is derived from an EMBL/GenBank/DDBJ whole genome shotgun (WGS) entry which is preliminary data.</text>
</comment>
<dbReference type="AlphaFoldDB" id="X1UY99"/>